<evidence type="ECO:0000313" key="16">
    <source>
        <dbReference type="Proteomes" id="UP001194580"/>
    </source>
</evidence>
<comment type="caution">
    <text evidence="15">The sequence shown here is derived from an EMBL/GenBank/DDBJ whole genome shotgun (WGS) entry which is preliminary data.</text>
</comment>
<dbReference type="Proteomes" id="UP001194580">
    <property type="component" value="Unassembled WGS sequence"/>
</dbReference>
<evidence type="ECO:0000313" key="15">
    <source>
        <dbReference type="EMBL" id="KAG0272095.1"/>
    </source>
</evidence>
<keyword evidence="8 12" id="KW-0175">Coiled coil</keyword>
<evidence type="ECO:0000256" key="8">
    <source>
        <dbReference type="ARBA" id="ARBA00023054"/>
    </source>
</evidence>
<keyword evidence="9" id="KW-0539">Nucleus</keyword>
<keyword evidence="7" id="KW-0995">Kinetochore</keyword>
<name>A0AAD4D9B1_9FUNG</name>
<dbReference type="GO" id="GO:0007052">
    <property type="term" value="P:mitotic spindle organization"/>
    <property type="evidence" value="ECO:0007669"/>
    <property type="project" value="TreeGrafter"/>
</dbReference>
<evidence type="ECO:0000256" key="10">
    <source>
        <dbReference type="ARBA" id="ARBA00023306"/>
    </source>
</evidence>
<dbReference type="GO" id="GO:0031262">
    <property type="term" value="C:Ndc80 complex"/>
    <property type="evidence" value="ECO:0007669"/>
    <property type="project" value="InterPro"/>
</dbReference>
<evidence type="ECO:0000256" key="6">
    <source>
        <dbReference type="ARBA" id="ARBA00022776"/>
    </source>
</evidence>
<gene>
    <name evidence="15" type="primary">NUF2</name>
    <name evidence="15" type="ORF">BGZ95_012164</name>
</gene>
<evidence type="ECO:0000256" key="5">
    <source>
        <dbReference type="ARBA" id="ARBA00022618"/>
    </source>
</evidence>
<evidence type="ECO:0000256" key="4">
    <source>
        <dbReference type="ARBA" id="ARBA00022454"/>
    </source>
</evidence>
<keyword evidence="5" id="KW-0132">Cell division</keyword>
<keyword evidence="11" id="KW-0137">Centromere</keyword>
<dbReference type="Gene3D" id="1.10.418.60">
    <property type="entry name" value="Ncd80 complex, Nuf2 subunit"/>
    <property type="match status" value="1"/>
</dbReference>
<feature type="region of interest" description="Disordered" evidence="13">
    <location>
        <begin position="1"/>
        <end position="48"/>
    </location>
</feature>
<evidence type="ECO:0000256" key="12">
    <source>
        <dbReference type="SAM" id="Coils"/>
    </source>
</evidence>
<dbReference type="Pfam" id="PF03800">
    <property type="entry name" value="Nuf2"/>
    <property type="match status" value="1"/>
</dbReference>
<keyword evidence="16" id="KW-1185">Reference proteome</keyword>
<feature type="domain" description="Kinetochore protein Nuf2 N-terminal" evidence="14">
    <location>
        <begin position="59"/>
        <end position="194"/>
    </location>
</feature>
<feature type="coiled-coil region" evidence="12">
    <location>
        <begin position="195"/>
        <end position="292"/>
    </location>
</feature>
<keyword evidence="10" id="KW-0131">Cell cycle</keyword>
<evidence type="ECO:0000256" key="11">
    <source>
        <dbReference type="ARBA" id="ARBA00023328"/>
    </source>
</evidence>
<evidence type="ECO:0000256" key="3">
    <source>
        <dbReference type="ARBA" id="ARBA00005498"/>
    </source>
</evidence>
<dbReference type="InterPro" id="IPR038275">
    <property type="entry name" value="Nuf2_N_sf"/>
</dbReference>
<evidence type="ECO:0000256" key="9">
    <source>
        <dbReference type="ARBA" id="ARBA00023242"/>
    </source>
</evidence>
<protein>
    <submittedName>
        <fullName evidence="15">Kinetochore-associated Ndc80 complex subunit nuf2</fullName>
    </submittedName>
</protein>
<dbReference type="EMBL" id="JAAAIL010000995">
    <property type="protein sequence ID" value="KAG0272095.1"/>
    <property type="molecule type" value="Genomic_DNA"/>
</dbReference>
<evidence type="ECO:0000256" key="2">
    <source>
        <dbReference type="ARBA" id="ARBA00004629"/>
    </source>
</evidence>
<dbReference type="GO" id="GO:0051301">
    <property type="term" value="P:cell division"/>
    <property type="evidence" value="ECO:0007669"/>
    <property type="project" value="UniProtKB-KW"/>
</dbReference>
<comment type="similarity">
    <text evidence="3">Belongs to the NUF2 family.</text>
</comment>
<dbReference type="PANTHER" id="PTHR21650:SF2">
    <property type="entry name" value="KINETOCHORE PROTEIN NUF2"/>
    <property type="match status" value="1"/>
</dbReference>
<dbReference type="PANTHER" id="PTHR21650">
    <property type="entry name" value="MEMBRALIN/KINETOCHORE PROTEIN NUF2"/>
    <property type="match status" value="1"/>
</dbReference>
<dbReference type="GO" id="GO:0051383">
    <property type="term" value="P:kinetochore organization"/>
    <property type="evidence" value="ECO:0007669"/>
    <property type="project" value="TreeGrafter"/>
</dbReference>
<feature type="compositionally biased region" description="Basic and acidic residues" evidence="13">
    <location>
        <begin position="394"/>
        <end position="418"/>
    </location>
</feature>
<dbReference type="GO" id="GO:0044877">
    <property type="term" value="F:protein-containing complex binding"/>
    <property type="evidence" value="ECO:0007669"/>
    <property type="project" value="TreeGrafter"/>
</dbReference>
<dbReference type="AlphaFoldDB" id="A0AAD4D9B1"/>
<keyword evidence="4" id="KW-0158">Chromosome</keyword>
<dbReference type="GO" id="GO:0051315">
    <property type="term" value="P:attachment of mitotic spindle microtubules to kinetochore"/>
    <property type="evidence" value="ECO:0007669"/>
    <property type="project" value="TreeGrafter"/>
</dbReference>
<keyword evidence="6" id="KW-0498">Mitosis</keyword>
<dbReference type="GO" id="GO:0045132">
    <property type="term" value="P:meiotic chromosome segregation"/>
    <property type="evidence" value="ECO:0007669"/>
    <property type="project" value="TreeGrafter"/>
</dbReference>
<evidence type="ECO:0000259" key="14">
    <source>
        <dbReference type="Pfam" id="PF03800"/>
    </source>
</evidence>
<comment type="subcellular location">
    <subcellularLocation>
        <location evidence="2">Chromosome</location>
        <location evidence="2">Centromere</location>
        <location evidence="2">Kinetochore</location>
    </subcellularLocation>
    <subcellularLocation>
        <location evidence="1">Nucleus</location>
    </subcellularLocation>
</comment>
<feature type="compositionally biased region" description="Gly residues" evidence="13">
    <location>
        <begin position="34"/>
        <end position="48"/>
    </location>
</feature>
<sequence length="486" mass="55747">MMNNFRKSISGRPGSNIPRPTGAGVFSTNSSINTGGGSSGGGGGGGGGVSHFNRNHDTYLFPILKPQAIVSCMSDVQVPCTEDDLARPTPQKMLVVYEAFMDVAMGYAKDDCYLDDIQEMKVVSHPEFVVDGVRFYVFLQQLTSMMHEVGVFDFSSRDVTKPEADRARRILSAVINFAKFREDQQQDFFNAMRESDEVIDLIVEHEKEHEQMTQELEAIKQRKIAQEPRVEELRIMNQNYALEMEEYKKQEMETTRLKDEVTQERGGLVERHRELTAAIDKATKELDAVQAQRVHVPETLEQELAQLPDSIQSLTAQVDQHRKQVQLKFSAVDRIDSVPRELHSIREMMAGTLALLEKYHHGAHELEALKSTIENRKLNDMTLKSKLEQTERLTRNIEDKARSMKESTDKKREQHDVDSANQERAIASAEEQLFESRRLLEERRRRQAEIWQREDKYAQEVTGQMENLKHLFECYASEVVQALRIN</sequence>
<reference evidence="15" key="1">
    <citation type="journal article" date="2020" name="Fungal Divers.">
        <title>Resolving the Mortierellaceae phylogeny through synthesis of multi-gene phylogenetics and phylogenomics.</title>
        <authorList>
            <person name="Vandepol N."/>
            <person name="Liber J."/>
            <person name="Desiro A."/>
            <person name="Na H."/>
            <person name="Kennedy M."/>
            <person name="Barry K."/>
            <person name="Grigoriev I.V."/>
            <person name="Miller A.N."/>
            <person name="O'Donnell K."/>
            <person name="Stajich J.E."/>
            <person name="Bonito G."/>
        </authorList>
    </citation>
    <scope>NUCLEOTIDE SEQUENCE</scope>
    <source>
        <strain evidence="15">NRRL 28262</strain>
    </source>
</reference>
<dbReference type="InterPro" id="IPR005549">
    <property type="entry name" value="Kinetochore_Nuf2_N"/>
</dbReference>
<evidence type="ECO:0000256" key="1">
    <source>
        <dbReference type="ARBA" id="ARBA00004123"/>
    </source>
</evidence>
<organism evidence="15 16">
    <name type="scientific">Linnemannia exigua</name>
    <dbReference type="NCBI Taxonomy" id="604196"/>
    <lineage>
        <taxon>Eukaryota</taxon>
        <taxon>Fungi</taxon>
        <taxon>Fungi incertae sedis</taxon>
        <taxon>Mucoromycota</taxon>
        <taxon>Mortierellomycotina</taxon>
        <taxon>Mortierellomycetes</taxon>
        <taxon>Mortierellales</taxon>
        <taxon>Mortierellaceae</taxon>
        <taxon>Linnemannia</taxon>
    </lineage>
</organism>
<feature type="region of interest" description="Disordered" evidence="13">
    <location>
        <begin position="394"/>
        <end position="420"/>
    </location>
</feature>
<evidence type="ECO:0000256" key="7">
    <source>
        <dbReference type="ARBA" id="ARBA00022838"/>
    </source>
</evidence>
<proteinExistence type="inferred from homology"/>
<dbReference type="GO" id="GO:0005634">
    <property type="term" value="C:nucleus"/>
    <property type="evidence" value="ECO:0007669"/>
    <property type="project" value="UniProtKB-SubCell"/>
</dbReference>
<evidence type="ECO:0000256" key="13">
    <source>
        <dbReference type="SAM" id="MobiDB-lite"/>
    </source>
</evidence>
<accession>A0AAD4D9B1</accession>